<dbReference type="PROSITE" id="PS50092">
    <property type="entry name" value="TSP1"/>
    <property type="match status" value="1"/>
</dbReference>
<dbReference type="InterPro" id="IPR000884">
    <property type="entry name" value="TSP1_rpt"/>
</dbReference>
<dbReference type="PROSITE" id="PS50068">
    <property type="entry name" value="LDLRA_2"/>
    <property type="match status" value="1"/>
</dbReference>
<dbReference type="InterPro" id="IPR036055">
    <property type="entry name" value="LDL_receptor-like_sf"/>
</dbReference>
<dbReference type="PRINTS" id="PR01705">
    <property type="entry name" value="TSP1REPEAT"/>
</dbReference>
<accession>A0ABY7D8J7</accession>
<keyword evidence="1" id="KW-0245">EGF-like domain</keyword>
<evidence type="ECO:0000256" key="2">
    <source>
        <dbReference type="ARBA" id="ARBA00023157"/>
    </source>
</evidence>
<dbReference type="Proteomes" id="UP001164746">
    <property type="component" value="Chromosome 1"/>
</dbReference>
<dbReference type="Pfam" id="PF00090">
    <property type="entry name" value="TSP_1"/>
    <property type="match status" value="1"/>
</dbReference>
<evidence type="ECO:0000313" key="5">
    <source>
        <dbReference type="EMBL" id="WAQ93603.1"/>
    </source>
</evidence>
<feature type="non-terminal residue" evidence="5">
    <location>
        <position position="233"/>
    </location>
</feature>
<organism evidence="5 6">
    <name type="scientific">Mya arenaria</name>
    <name type="common">Soft-shell clam</name>
    <dbReference type="NCBI Taxonomy" id="6604"/>
    <lineage>
        <taxon>Eukaryota</taxon>
        <taxon>Metazoa</taxon>
        <taxon>Spiralia</taxon>
        <taxon>Lophotrochozoa</taxon>
        <taxon>Mollusca</taxon>
        <taxon>Bivalvia</taxon>
        <taxon>Autobranchia</taxon>
        <taxon>Heteroconchia</taxon>
        <taxon>Euheterodonta</taxon>
        <taxon>Imparidentia</taxon>
        <taxon>Neoheterodontei</taxon>
        <taxon>Myida</taxon>
        <taxon>Myoidea</taxon>
        <taxon>Myidae</taxon>
        <taxon>Mya</taxon>
    </lineage>
</organism>
<proteinExistence type="predicted"/>
<dbReference type="Gene3D" id="4.10.400.10">
    <property type="entry name" value="Low-density Lipoprotein Receptor"/>
    <property type="match status" value="1"/>
</dbReference>
<dbReference type="EMBL" id="CP111012">
    <property type="protein sequence ID" value="WAQ93603.1"/>
    <property type="molecule type" value="Genomic_DNA"/>
</dbReference>
<evidence type="ECO:0000256" key="4">
    <source>
        <dbReference type="SAM" id="Phobius"/>
    </source>
</evidence>
<gene>
    <name evidence="5" type="ORF">MAR_006074</name>
</gene>
<protein>
    <submittedName>
        <fullName evidence="5">MLP-like protein</fullName>
    </submittedName>
</protein>
<dbReference type="CDD" id="cd00112">
    <property type="entry name" value="LDLa"/>
    <property type="match status" value="1"/>
</dbReference>
<reference evidence="5" key="1">
    <citation type="submission" date="2022-11" db="EMBL/GenBank/DDBJ databases">
        <title>Centuries of genome instability and evolution in soft-shell clam transmissible cancer (bioRxiv).</title>
        <authorList>
            <person name="Hart S.F.M."/>
            <person name="Yonemitsu M.A."/>
            <person name="Giersch R.M."/>
            <person name="Beal B.F."/>
            <person name="Arriagada G."/>
            <person name="Davis B.W."/>
            <person name="Ostrander E.A."/>
            <person name="Goff S.P."/>
            <person name="Metzger M.J."/>
        </authorList>
    </citation>
    <scope>NUCLEOTIDE SEQUENCE</scope>
    <source>
        <strain evidence="5">MELC-2E11</strain>
        <tissue evidence="5">Siphon/mantle</tissue>
    </source>
</reference>
<keyword evidence="4" id="KW-1133">Transmembrane helix</keyword>
<dbReference type="PANTHER" id="PTHR16311:SF3">
    <property type="entry name" value="THROMBOSPONDIN TYPE-1 DOMAIN-CONTAINING PROTEIN 1"/>
    <property type="match status" value="1"/>
</dbReference>
<sequence length="233" mass="25755">MDGQWSTWQKWQGCSATCGTGVQKRYRSCDDPPPNYGGNPCEGDSFEYRSCSSGSACPVQTPSLIYLSNILAFNHDHYTTLSNWWLTATGAHGARSAPAAPLVDRDPPFEPEPAQTQPPVTAAHCVPERRPLLRRASSRHACPAGFFTCYSGRITCIQDDFACDCDEDCYDGSDENMDWAGCSGMCPNSKASGCYHSWFYEKLATSYLHFFAMFIFTIIIYYSNFGKGSSGII</sequence>
<dbReference type="InterPro" id="IPR036383">
    <property type="entry name" value="TSP1_rpt_sf"/>
</dbReference>
<name>A0ABY7D8J7_MYAAR</name>
<evidence type="ECO:0000256" key="3">
    <source>
        <dbReference type="PROSITE-ProRule" id="PRU00124"/>
    </source>
</evidence>
<keyword evidence="4" id="KW-0812">Transmembrane</keyword>
<dbReference type="Pfam" id="PF00057">
    <property type="entry name" value="Ldl_recept_a"/>
    <property type="match status" value="1"/>
</dbReference>
<evidence type="ECO:0000256" key="1">
    <source>
        <dbReference type="ARBA" id="ARBA00022536"/>
    </source>
</evidence>
<dbReference type="InterPro" id="IPR002172">
    <property type="entry name" value="LDrepeatLR_classA_rpt"/>
</dbReference>
<dbReference type="SMART" id="SM00209">
    <property type="entry name" value="TSP1"/>
    <property type="match status" value="1"/>
</dbReference>
<keyword evidence="6" id="KW-1185">Reference proteome</keyword>
<dbReference type="InterPro" id="IPR038877">
    <property type="entry name" value="THSD1"/>
</dbReference>
<comment type="caution">
    <text evidence="3">Lacks conserved residue(s) required for the propagation of feature annotation.</text>
</comment>
<feature type="transmembrane region" description="Helical" evidence="4">
    <location>
        <begin position="207"/>
        <end position="225"/>
    </location>
</feature>
<dbReference type="PANTHER" id="PTHR16311">
    <property type="entry name" value="THROMBOSPONDIN TYPE I DOMAIN-CONTAINING 1"/>
    <property type="match status" value="1"/>
</dbReference>
<evidence type="ECO:0000313" key="6">
    <source>
        <dbReference type="Proteomes" id="UP001164746"/>
    </source>
</evidence>
<dbReference type="Gene3D" id="2.20.100.10">
    <property type="entry name" value="Thrombospondin type-1 (TSP1) repeat"/>
    <property type="match status" value="1"/>
</dbReference>
<dbReference type="SUPFAM" id="SSF82895">
    <property type="entry name" value="TSP-1 type 1 repeat"/>
    <property type="match status" value="1"/>
</dbReference>
<keyword evidence="2" id="KW-1015">Disulfide bond</keyword>
<dbReference type="SUPFAM" id="SSF57424">
    <property type="entry name" value="LDL receptor-like module"/>
    <property type="match status" value="1"/>
</dbReference>
<keyword evidence="4" id="KW-0472">Membrane</keyword>